<evidence type="ECO:0000313" key="2">
    <source>
        <dbReference type="EMBL" id="PNT69430.1"/>
    </source>
</evidence>
<dbReference type="SUPFAM" id="SSF56219">
    <property type="entry name" value="DNase I-like"/>
    <property type="match status" value="1"/>
</dbReference>
<dbReference type="EnsemblPlants" id="PNT69430">
    <property type="protein sequence ID" value="PNT69430"/>
    <property type="gene ID" value="BRADI_3g55253v3"/>
</dbReference>
<gene>
    <name evidence="2" type="ORF">BRADI_3g55253v3</name>
</gene>
<dbReference type="InParanoid" id="A0A2K2D576"/>
<evidence type="ECO:0000313" key="3">
    <source>
        <dbReference type="EnsemblPlants" id="PNT69430"/>
    </source>
</evidence>
<proteinExistence type="predicted"/>
<evidence type="ECO:0000313" key="4">
    <source>
        <dbReference type="Proteomes" id="UP000008810"/>
    </source>
</evidence>
<keyword evidence="4" id="KW-1185">Reference proteome</keyword>
<dbReference type="PANTHER" id="PTHR33710:SF72">
    <property type="entry name" value="OS04G0204200 PROTEIN"/>
    <property type="match status" value="1"/>
</dbReference>
<dbReference type="OrthoDB" id="685803at2759"/>
<protein>
    <recommendedName>
        <fullName evidence="1">Endonuclease/exonuclease/phosphatase domain-containing protein</fullName>
    </recommendedName>
</protein>
<accession>A0A2K2D576</accession>
<dbReference type="AlphaFoldDB" id="A0A2K2D576"/>
<dbReference type="Proteomes" id="UP000008810">
    <property type="component" value="Chromosome 3"/>
</dbReference>
<organism evidence="2">
    <name type="scientific">Brachypodium distachyon</name>
    <name type="common">Purple false brome</name>
    <name type="synonym">Trachynia distachya</name>
    <dbReference type="NCBI Taxonomy" id="15368"/>
    <lineage>
        <taxon>Eukaryota</taxon>
        <taxon>Viridiplantae</taxon>
        <taxon>Streptophyta</taxon>
        <taxon>Embryophyta</taxon>
        <taxon>Tracheophyta</taxon>
        <taxon>Spermatophyta</taxon>
        <taxon>Magnoliopsida</taxon>
        <taxon>Liliopsida</taxon>
        <taxon>Poales</taxon>
        <taxon>Poaceae</taxon>
        <taxon>BOP clade</taxon>
        <taxon>Pooideae</taxon>
        <taxon>Stipodae</taxon>
        <taxon>Brachypodieae</taxon>
        <taxon>Brachypodium</taxon>
    </lineage>
</organism>
<dbReference type="Pfam" id="PF03372">
    <property type="entry name" value="Exo_endo_phos"/>
    <property type="match status" value="1"/>
</dbReference>
<evidence type="ECO:0000259" key="1">
    <source>
        <dbReference type="Pfam" id="PF03372"/>
    </source>
</evidence>
<reference evidence="3" key="3">
    <citation type="submission" date="2018-08" db="UniProtKB">
        <authorList>
            <consortium name="EnsemblPlants"/>
        </authorList>
    </citation>
    <scope>IDENTIFICATION</scope>
    <source>
        <strain evidence="3">cv. Bd21</strain>
    </source>
</reference>
<dbReference type="GO" id="GO:0003824">
    <property type="term" value="F:catalytic activity"/>
    <property type="evidence" value="ECO:0007669"/>
    <property type="project" value="InterPro"/>
</dbReference>
<feature type="domain" description="Endonuclease/exonuclease/phosphatase" evidence="1">
    <location>
        <begin position="230"/>
        <end position="373"/>
    </location>
</feature>
<sequence length="384" mass="42861">MGVQGAPLHLAKTEMLEELEYKHLEGESDLGIEEERENDLRRSSRLERLGRADDNVEDRAIHNAKVWNLEIPKGIPKFSTVLSSSNAELLDFAKQLNASLGVDCIDEHASIDLIKNLEKIRLDIYLQNSKVDVTPVAPDSLPGQQAAVTEQFHELVDTLDELSIDEGEDDLSPRVFNYSAGRKKTGISPECFSVKPVARGNARFLWNWIPAYGRFGGILFGVRETEFDVVGVTKGLYVLKVEVFHKVSQLMWSFLTVYGDAQPSSKEAFLLELVSFSRSCNGPCFIGGDFNLIRSVAERNKPGGLGRWSNLFNAVIESLELHDLPLGNRMFTWSNDHEDPLFQKLDHCLMDVVWGSLFPLVSVVALECGLSDHTPLLVDTSARS</sequence>
<reference evidence="2" key="2">
    <citation type="submission" date="2017-06" db="EMBL/GenBank/DDBJ databases">
        <title>WGS assembly of Brachypodium distachyon.</title>
        <authorList>
            <consortium name="The International Brachypodium Initiative"/>
            <person name="Lucas S."/>
            <person name="Harmon-Smith M."/>
            <person name="Lail K."/>
            <person name="Tice H."/>
            <person name="Grimwood J."/>
            <person name="Bruce D."/>
            <person name="Barry K."/>
            <person name="Shu S."/>
            <person name="Lindquist E."/>
            <person name="Wang M."/>
            <person name="Pitluck S."/>
            <person name="Vogel J.P."/>
            <person name="Garvin D.F."/>
            <person name="Mockler T.C."/>
            <person name="Schmutz J."/>
            <person name="Rokhsar D."/>
            <person name="Bevan M.W."/>
        </authorList>
    </citation>
    <scope>NUCLEOTIDE SEQUENCE</scope>
    <source>
        <strain evidence="2">Bd21</strain>
    </source>
</reference>
<dbReference type="PANTHER" id="PTHR33710">
    <property type="entry name" value="BNAC02G09200D PROTEIN"/>
    <property type="match status" value="1"/>
</dbReference>
<dbReference type="InterPro" id="IPR005135">
    <property type="entry name" value="Endo/exonuclease/phosphatase"/>
</dbReference>
<dbReference type="EMBL" id="CM000882">
    <property type="protein sequence ID" value="PNT69430.1"/>
    <property type="molecule type" value="Genomic_DNA"/>
</dbReference>
<name>A0A2K2D576_BRADI</name>
<reference evidence="2 3" key="1">
    <citation type="journal article" date="2010" name="Nature">
        <title>Genome sequencing and analysis of the model grass Brachypodium distachyon.</title>
        <authorList>
            <consortium name="International Brachypodium Initiative"/>
        </authorList>
    </citation>
    <scope>NUCLEOTIDE SEQUENCE [LARGE SCALE GENOMIC DNA]</scope>
    <source>
        <strain evidence="2 3">Bd21</strain>
    </source>
</reference>
<dbReference type="Gramene" id="PNT69430">
    <property type="protein sequence ID" value="PNT69430"/>
    <property type="gene ID" value="BRADI_3g55253v3"/>
</dbReference>
<dbReference type="Gene3D" id="3.60.10.10">
    <property type="entry name" value="Endonuclease/exonuclease/phosphatase"/>
    <property type="match status" value="1"/>
</dbReference>
<dbReference type="InterPro" id="IPR036691">
    <property type="entry name" value="Endo/exonu/phosph_ase_sf"/>
</dbReference>